<sequence>MSFLNKLSRGNREHESVETDRQPSVGAAADVDLVFVPALVTLLAAAESERGRPLTQPEVEALRDNATTVALPAGSAAAMAASRGYPDLDPLHVWDEWQRMREQLASGETN</sequence>
<feature type="compositionally biased region" description="Basic and acidic residues" evidence="1">
    <location>
        <begin position="10"/>
        <end position="21"/>
    </location>
</feature>
<dbReference type="EMBL" id="JALXSQ010000037">
    <property type="protein sequence ID" value="MCT2043340.1"/>
    <property type="molecule type" value="Genomic_DNA"/>
</dbReference>
<keyword evidence="3" id="KW-1185">Reference proteome</keyword>
<protein>
    <submittedName>
        <fullName evidence="2">Uncharacterized protein</fullName>
    </submittedName>
</protein>
<gene>
    <name evidence="2" type="ORF">M3D15_08355</name>
</gene>
<name>A0ABT2HYF3_9MICO</name>
<reference evidence="2 3" key="1">
    <citation type="submission" date="2022-04" db="EMBL/GenBank/DDBJ databases">
        <title>Human microbiome associated bacterial genomes.</title>
        <authorList>
            <person name="Sandstrom S."/>
            <person name="Salamzade R."/>
            <person name="Kalan L.R."/>
        </authorList>
    </citation>
    <scope>NUCLEOTIDE SEQUENCE [LARGE SCALE GENOMIC DNA]</scope>
    <source>
        <strain evidence="3">p3-SID1799</strain>
    </source>
</reference>
<proteinExistence type="predicted"/>
<evidence type="ECO:0000313" key="3">
    <source>
        <dbReference type="Proteomes" id="UP001525379"/>
    </source>
</evidence>
<evidence type="ECO:0000313" key="2">
    <source>
        <dbReference type="EMBL" id="MCT2043340.1"/>
    </source>
</evidence>
<accession>A0ABT2HYF3</accession>
<feature type="region of interest" description="Disordered" evidence="1">
    <location>
        <begin position="1"/>
        <end position="24"/>
    </location>
</feature>
<dbReference type="Proteomes" id="UP001525379">
    <property type="component" value="Unassembled WGS sequence"/>
</dbReference>
<evidence type="ECO:0000256" key="1">
    <source>
        <dbReference type="SAM" id="MobiDB-lite"/>
    </source>
</evidence>
<comment type="caution">
    <text evidence="2">The sequence shown here is derived from an EMBL/GenBank/DDBJ whole genome shotgun (WGS) entry which is preliminary data.</text>
</comment>
<dbReference type="RefSeq" id="WP_260104536.1">
    <property type="nucleotide sequence ID" value="NZ_JALXSQ010000037.1"/>
</dbReference>
<organism evidence="2 3">
    <name type="scientific">Pseudoclavibacter albus</name>
    <dbReference type="NCBI Taxonomy" id="272241"/>
    <lineage>
        <taxon>Bacteria</taxon>
        <taxon>Bacillati</taxon>
        <taxon>Actinomycetota</taxon>
        <taxon>Actinomycetes</taxon>
        <taxon>Micrococcales</taxon>
        <taxon>Microbacteriaceae</taxon>
        <taxon>Pseudoclavibacter</taxon>
    </lineage>
</organism>